<evidence type="ECO:0000313" key="2">
    <source>
        <dbReference type="Proteomes" id="UP000095230"/>
    </source>
</evidence>
<evidence type="ECO:0008006" key="3">
    <source>
        <dbReference type="Google" id="ProtNLM"/>
    </source>
</evidence>
<dbReference type="RefSeq" id="WP_069671730.1">
    <property type="nucleotide sequence ID" value="NZ_MCBT01000046.1"/>
</dbReference>
<comment type="caution">
    <text evidence="1">The sequence shown here is derived from an EMBL/GenBank/DDBJ whole genome shotgun (WGS) entry which is preliminary data.</text>
</comment>
<reference evidence="1 2" key="1">
    <citation type="submission" date="2016-07" db="EMBL/GenBank/DDBJ databases">
        <title>Whole-genome of two Shewanella species isolated from a digestive organ of sea cucumber Apostichopus japonicus Selenka 1867.</title>
        <authorList>
            <person name="Hong H.-H."/>
            <person name="Choi H."/>
            <person name="Cheon S."/>
            <person name="Oh J.-S."/>
            <person name="Lee H.-G."/>
            <person name="Park C."/>
        </authorList>
    </citation>
    <scope>NUCLEOTIDE SEQUENCE [LARGE SCALE GENOMIC DNA]</scope>
    <source>
        <strain evidence="1 2">CSB03KR</strain>
    </source>
</reference>
<dbReference type="Proteomes" id="UP000095230">
    <property type="component" value="Unassembled WGS sequence"/>
</dbReference>
<sequence length="143" mass="16022">MSDSNRDLWYCYQQTQFLLTQAFSPTLSFAIITAHNPLGQILTSCQNRLLDKQLQIEIGKLQQPYRAVVGTSVAGDHMEKSWAVPIDKVAAIELGKLFNQNAIYFVEAGHLQLVSCLLDYPEQALGVFEARVCLVSELPDIYS</sequence>
<name>A0A1E5IPW2_SHECO</name>
<proteinExistence type="predicted"/>
<evidence type="ECO:0000313" key="1">
    <source>
        <dbReference type="EMBL" id="OEG72545.1"/>
    </source>
</evidence>
<dbReference type="OrthoDB" id="5604578at2"/>
<dbReference type="Pfam" id="PF11697">
    <property type="entry name" value="DUF3293"/>
    <property type="match status" value="1"/>
</dbReference>
<gene>
    <name evidence="1" type="ORF">BEL05_09665</name>
</gene>
<dbReference type="AlphaFoldDB" id="A0A1E5IPW2"/>
<accession>A0A1E5IPW2</accession>
<protein>
    <recommendedName>
        <fullName evidence="3">DUF3293 domain-containing protein</fullName>
    </recommendedName>
</protein>
<dbReference type="EMBL" id="MCBT01000046">
    <property type="protein sequence ID" value="OEG72545.1"/>
    <property type="molecule type" value="Genomic_DNA"/>
</dbReference>
<dbReference type="InterPro" id="IPR021710">
    <property type="entry name" value="DUF3293"/>
</dbReference>
<organism evidence="1 2">
    <name type="scientific">Shewanella colwelliana</name>
    <name type="common">Alteromonas colwelliana</name>
    <dbReference type="NCBI Taxonomy" id="23"/>
    <lineage>
        <taxon>Bacteria</taxon>
        <taxon>Pseudomonadati</taxon>
        <taxon>Pseudomonadota</taxon>
        <taxon>Gammaproteobacteria</taxon>
        <taxon>Alteromonadales</taxon>
        <taxon>Shewanellaceae</taxon>
        <taxon>Shewanella</taxon>
    </lineage>
</organism>